<keyword evidence="1" id="KW-1133">Transmembrane helix</keyword>
<dbReference type="InterPro" id="IPR002881">
    <property type="entry name" value="DUF58"/>
</dbReference>
<protein>
    <submittedName>
        <fullName evidence="3">DUF58 domain-containing protein</fullName>
    </submittedName>
</protein>
<gene>
    <name evidence="3" type="ORF">GCM10009550_37960</name>
</gene>
<dbReference type="PANTHER" id="PTHR34351">
    <property type="entry name" value="SLR1927 PROTEIN-RELATED"/>
    <property type="match status" value="1"/>
</dbReference>
<dbReference type="EMBL" id="BAAAHH010000014">
    <property type="protein sequence ID" value="GAA0954537.1"/>
    <property type="molecule type" value="Genomic_DNA"/>
</dbReference>
<dbReference type="PANTHER" id="PTHR34351:SF1">
    <property type="entry name" value="SLR1927 PROTEIN"/>
    <property type="match status" value="1"/>
</dbReference>
<feature type="transmembrane region" description="Helical" evidence="1">
    <location>
        <begin position="38"/>
        <end position="56"/>
    </location>
</feature>
<keyword evidence="4" id="KW-1185">Reference proteome</keyword>
<evidence type="ECO:0000256" key="1">
    <source>
        <dbReference type="SAM" id="Phobius"/>
    </source>
</evidence>
<proteinExistence type="predicted"/>
<sequence>MRLVKVALDALTTRGRSFMAAGLTAVVCAFLLGEQDLLRAGLLVLVLPLLSVFAVSRTRYRLACARRLGPSRLPVGHEARADVRLENVSRLPTGLLLVEDRVPYALGGRARFVLDRIEPLGSRELSYRLRSDVRGRFRIGPLTVRLADPFGLVELARSFSLTDTLTVTPLTVELPPGRVPGAWHGEGQNLARALAAAREDDVVPREYRRGDDPRRVHWRSTARYGELMVRREEQQWQSRAVLLLDTRRAAHVGEGPGSSFEQAVSVAASVGAHLARQGLPLRLVTDAGRGADLPAGSGPAAGGELLDVLAVIGQGDGAALLPGLAAVRGPRGRDGEALIVGVFGRLTAEEAAAAAAARRGTAIGVAVLLGQAGAPYDPAGALRRAGWRVLVLSSVAELPAAWAGVQGAPDE</sequence>
<dbReference type="Proteomes" id="UP001500665">
    <property type="component" value="Unassembled WGS sequence"/>
</dbReference>
<name>A0ABN1RBM3_9ACTN</name>
<evidence type="ECO:0000313" key="3">
    <source>
        <dbReference type="EMBL" id="GAA0954537.1"/>
    </source>
</evidence>
<accession>A0ABN1RBM3</accession>
<feature type="transmembrane region" description="Helical" evidence="1">
    <location>
        <begin position="15"/>
        <end position="32"/>
    </location>
</feature>
<comment type="caution">
    <text evidence="3">The sequence shown here is derived from an EMBL/GenBank/DDBJ whole genome shotgun (WGS) entry which is preliminary data.</text>
</comment>
<organism evidence="3 4">
    <name type="scientific">Actinocorallia libanotica</name>
    <dbReference type="NCBI Taxonomy" id="46162"/>
    <lineage>
        <taxon>Bacteria</taxon>
        <taxon>Bacillati</taxon>
        <taxon>Actinomycetota</taxon>
        <taxon>Actinomycetes</taxon>
        <taxon>Streptosporangiales</taxon>
        <taxon>Thermomonosporaceae</taxon>
        <taxon>Actinocorallia</taxon>
    </lineage>
</organism>
<dbReference type="RefSeq" id="WP_344242178.1">
    <property type="nucleotide sequence ID" value="NZ_BAAAHH010000014.1"/>
</dbReference>
<dbReference type="Pfam" id="PF01882">
    <property type="entry name" value="DUF58"/>
    <property type="match status" value="1"/>
</dbReference>
<reference evidence="3 4" key="1">
    <citation type="journal article" date="2019" name="Int. J. Syst. Evol. Microbiol.">
        <title>The Global Catalogue of Microorganisms (GCM) 10K type strain sequencing project: providing services to taxonomists for standard genome sequencing and annotation.</title>
        <authorList>
            <consortium name="The Broad Institute Genomics Platform"/>
            <consortium name="The Broad Institute Genome Sequencing Center for Infectious Disease"/>
            <person name="Wu L."/>
            <person name="Ma J."/>
        </authorList>
    </citation>
    <scope>NUCLEOTIDE SEQUENCE [LARGE SCALE GENOMIC DNA]</scope>
    <source>
        <strain evidence="3 4">JCM 10696</strain>
    </source>
</reference>
<keyword evidence="1" id="KW-0812">Transmembrane</keyword>
<evidence type="ECO:0000259" key="2">
    <source>
        <dbReference type="Pfam" id="PF01882"/>
    </source>
</evidence>
<evidence type="ECO:0000313" key="4">
    <source>
        <dbReference type="Proteomes" id="UP001500665"/>
    </source>
</evidence>
<keyword evidence="1" id="KW-0472">Membrane</keyword>
<feature type="domain" description="DUF58" evidence="2">
    <location>
        <begin position="205"/>
        <end position="366"/>
    </location>
</feature>